<protein>
    <recommendedName>
        <fullName evidence="9">Glutathione transport system permease protein GsiC</fullName>
    </recommendedName>
</protein>
<dbReference type="GO" id="GO:0055085">
    <property type="term" value="P:transmembrane transport"/>
    <property type="evidence" value="ECO:0007669"/>
    <property type="project" value="InterPro"/>
</dbReference>
<dbReference type="CDD" id="cd06261">
    <property type="entry name" value="TM_PBP2"/>
    <property type="match status" value="1"/>
</dbReference>
<name>A0A1H5SIN1_9HYPH</name>
<evidence type="ECO:0000256" key="3">
    <source>
        <dbReference type="ARBA" id="ARBA00022448"/>
    </source>
</evidence>
<dbReference type="OrthoDB" id="9807402at2"/>
<evidence type="ECO:0000256" key="7">
    <source>
        <dbReference type="ARBA" id="ARBA00023136"/>
    </source>
</evidence>
<proteinExistence type="inferred from homology"/>
<evidence type="ECO:0000256" key="6">
    <source>
        <dbReference type="ARBA" id="ARBA00022989"/>
    </source>
</evidence>
<keyword evidence="13" id="KW-1185">Reference proteome</keyword>
<feature type="transmembrane region" description="Helical" evidence="10">
    <location>
        <begin position="177"/>
        <end position="194"/>
    </location>
</feature>
<evidence type="ECO:0000256" key="5">
    <source>
        <dbReference type="ARBA" id="ARBA00022692"/>
    </source>
</evidence>
<keyword evidence="5 10" id="KW-0812">Transmembrane</keyword>
<keyword evidence="6 10" id="KW-1133">Transmembrane helix</keyword>
<dbReference type="Pfam" id="PF00528">
    <property type="entry name" value="BPD_transp_1"/>
    <property type="match status" value="1"/>
</dbReference>
<sequence>MLPYVFRRLLQAIPILLAVAALIFLLFSVIPGNFATSQIADGRSAIDTEAIARMNTQFGLDDPVPLRFVKYIGNLVTLDLGISFRTRQPVLDSVSERLWPSLKLALAAMFFAVIVGVPLGFLAALKPGSWLDTQSMVVAVSGLSLPQFWLGLLLMYTFALLLGWFPSFGYGDGDPRYLVLPAIALGVAPLALLARTSRAAVLEVMNADFVRTARAKGASEVRVMRWHVARNAMVIVLTTLGLQFGSVIGQAVVVEKLFAWPGLGSLLVDSVSLRDIPVVQGCILLIVLFFLVVNIIVDVLCAMIDPRISYS</sequence>
<dbReference type="Gene3D" id="1.10.3720.10">
    <property type="entry name" value="MetI-like"/>
    <property type="match status" value="1"/>
</dbReference>
<dbReference type="RefSeq" id="WP_103870686.1">
    <property type="nucleotide sequence ID" value="NZ_FNUY01000001.1"/>
</dbReference>
<dbReference type="SUPFAM" id="SSF161098">
    <property type="entry name" value="MetI-like"/>
    <property type="match status" value="1"/>
</dbReference>
<comment type="function">
    <text evidence="8">Part of the ABC transporter complex GsiABCD involved in glutathione import. Probably responsible for the translocation of the substrate across the membrane.</text>
</comment>
<dbReference type="Proteomes" id="UP000236743">
    <property type="component" value="Unassembled WGS sequence"/>
</dbReference>
<feature type="transmembrane region" description="Helical" evidence="10">
    <location>
        <begin position="137"/>
        <end position="165"/>
    </location>
</feature>
<dbReference type="InterPro" id="IPR000515">
    <property type="entry name" value="MetI-like"/>
</dbReference>
<evidence type="ECO:0000256" key="9">
    <source>
        <dbReference type="ARBA" id="ARBA00041107"/>
    </source>
</evidence>
<keyword evidence="7 10" id="KW-0472">Membrane</keyword>
<evidence type="ECO:0000256" key="8">
    <source>
        <dbReference type="ARBA" id="ARBA00037215"/>
    </source>
</evidence>
<organism evidence="12 13">
    <name type="scientific">Bosea lathyri</name>
    <dbReference type="NCBI Taxonomy" id="1036778"/>
    <lineage>
        <taxon>Bacteria</taxon>
        <taxon>Pseudomonadati</taxon>
        <taxon>Pseudomonadota</taxon>
        <taxon>Alphaproteobacteria</taxon>
        <taxon>Hyphomicrobiales</taxon>
        <taxon>Boseaceae</taxon>
        <taxon>Bosea</taxon>
    </lineage>
</organism>
<evidence type="ECO:0000256" key="10">
    <source>
        <dbReference type="RuleBase" id="RU363032"/>
    </source>
</evidence>
<dbReference type="PANTHER" id="PTHR43163">
    <property type="entry name" value="DIPEPTIDE TRANSPORT SYSTEM PERMEASE PROTEIN DPPB-RELATED"/>
    <property type="match status" value="1"/>
</dbReference>
<evidence type="ECO:0000313" key="13">
    <source>
        <dbReference type="Proteomes" id="UP000236743"/>
    </source>
</evidence>
<accession>A0A1H5SIN1</accession>
<reference evidence="12 13" key="1">
    <citation type="submission" date="2016-10" db="EMBL/GenBank/DDBJ databases">
        <authorList>
            <person name="de Groot N.N."/>
        </authorList>
    </citation>
    <scope>NUCLEOTIDE SEQUENCE [LARGE SCALE GENOMIC DNA]</scope>
    <source>
        <strain evidence="12 13">DSM 26656</strain>
    </source>
</reference>
<evidence type="ECO:0000313" key="12">
    <source>
        <dbReference type="EMBL" id="SEF50533.1"/>
    </source>
</evidence>
<evidence type="ECO:0000256" key="2">
    <source>
        <dbReference type="ARBA" id="ARBA00009306"/>
    </source>
</evidence>
<keyword evidence="4" id="KW-1003">Cell membrane</keyword>
<dbReference type="AlphaFoldDB" id="A0A1H5SIN1"/>
<gene>
    <name evidence="12" type="ORF">SAMN04488115_101289</name>
</gene>
<dbReference type="Pfam" id="PF19300">
    <property type="entry name" value="BPD_transp_1_N"/>
    <property type="match status" value="1"/>
</dbReference>
<feature type="transmembrane region" description="Helical" evidence="10">
    <location>
        <begin position="104"/>
        <end position="125"/>
    </location>
</feature>
<dbReference type="GO" id="GO:0005886">
    <property type="term" value="C:plasma membrane"/>
    <property type="evidence" value="ECO:0007669"/>
    <property type="project" value="UniProtKB-SubCell"/>
</dbReference>
<feature type="transmembrane region" description="Helical" evidence="10">
    <location>
        <begin position="12"/>
        <end position="30"/>
    </location>
</feature>
<comment type="similarity">
    <text evidence="2 10">Belongs to the binding-protein-dependent transport system permease family.</text>
</comment>
<feature type="transmembrane region" description="Helical" evidence="10">
    <location>
        <begin position="232"/>
        <end position="258"/>
    </location>
</feature>
<evidence type="ECO:0000256" key="4">
    <source>
        <dbReference type="ARBA" id="ARBA00022475"/>
    </source>
</evidence>
<dbReference type="EMBL" id="FNUY01000001">
    <property type="protein sequence ID" value="SEF50533.1"/>
    <property type="molecule type" value="Genomic_DNA"/>
</dbReference>
<evidence type="ECO:0000259" key="11">
    <source>
        <dbReference type="PROSITE" id="PS50928"/>
    </source>
</evidence>
<dbReference type="InterPro" id="IPR035906">
    <property type="entry name" value="MetI-like_sf"/>
</dbReference>
<evidence type="ECO:0000256" key="1">
    <source>
        <dbReference type="ARBA" id="ARBA00004651"/>
    </source>
</evidence>
<feature type="transmembrane region" description="Helical" evidence="10">
    <location>
        <begin position="278"/>
        <end position="304"/>
    </location>
</feature>
<dbReference type="PANTHER" id="PTHR43163:SF5">
    <property type="entry name" value="GLUTATHIONE TRANSPORT SYSTEM PERMEASE PROTEIN GSIC"/>
    <property type="match status" value="1"/>
</dbReference>
<keyword evidence="3 10" id="KW-0813">Transport</keyword>
<comment type="subcellular location">
    <subcellularLocation>
        <location evidence="1 10">Cell membrane</location>
        <topology evidence="1 10">Multi-pass membrane protein</topology>
    </subcellularLocation>
</comment>
<feature type="domain" description="ABC transmembrane type-1" evidence="11">
    <location>
        <begin position="98"/>
        <end position="297"/>
    </location>
</feature>
<dbReference type="PROSITE" id="PS50928">
    <property type="entry name" value="ABC_TM1"/>
    <property type="match status" value="1"/>
</dbReference>
<dbReference type="InterPro" id="IPR045621">
    <property type="entry name" value="BPD_transp_1_N"/>
</dbReference>